<reference evidence="3" key="5">
    <citation type="submission" date="2015-06" db="UniProtKB">
        <authorList>
            <consortium name="EnsemblFungi"/>
        </authorList>
    </citation>
    <scope>IDENTIFICATION</scope>
    <source>
        <strain evidence="3">ATCC 64411</strain>
    </source>
</reference>
<accession>A0A0C4DQG7</accession>
<reference evidence="3" key="4">
    <citation type="journal article" date="2015" name="G3 (Bethesda)">
        <title>Genome sequences of three phytopathogenic species of the Magnaporthaceae family of fungi.</title>
        <authorList>
            <person name="Okagaki L.H."/>
            <person name="Nunes C.C."/>
            <person name="Sailsbery J."/>
            <person name="Clay B."/>
            <person name="Brown D."/>
            <person name="John T."/>
            <person name="Oh Y."/>
            <person name="Young N."/>
            <person name="Fitzgerald M."/>
            <person name="Haas B.J."/>
            <person name="Zeng Q."/>
            <person name="Young S."/>
            <person name="Adiconis X."/>
            <person name="Fan L."/>
            <person name="Levin J.Z."/>
            <person name="Mitchell T.K."/>
            <person name="Okubara P.A."/>
            <person name="Farman M.L."/>
            <person name="Kohn L.M."/>
            <person name="Birren B."/>
            <person name="Ma L.-J."/>
            <person name="Dean R.A."/>
        </authorList>
    </citation>
    <scope>NUCLEOTIDE SEQUENCE</scope>
    <source>
        <strain evidence="3">ATCC 64411 / 73-15</strain>
    </source>
</reference>
<dbReference type="EMBL" id="ADBL01000534">
    <property type="status" value="NOT_ANNOTATED_CDS"/>
    <property type="molecule type" value="Genomic_DNA"/>
</dbReference>
<dbReference type="eggNOG" id="ENOG502S2HP">
    <property type="taxonomic scope" value="Eukaryota"/>
</dbReference>
<dbReference type="Pfam" id="PF10259">
    <property type="entry name" value="Rogdi_lz"/>
    <property type="match status" value="2"/>
</dbReference>
<reference evidence="2" key="1">
    <citation type="submission" date="2010-05" db="EMBL/GenBank/DDBJ databases">
        <title>The Genome Sequence of Magnaporthe poae strain ATCC 64411.</title>
        <authorList>
            <consortium name="The Broad Institute Genome Sequencing Platform"/>
            <consortium name="Broad Institute Genome Sequencing Center for Infectious Disease"/>
            <person name="Ma L.-J."/>
            <person name="Dead R."/>
            <person name="Young S."/>
            <person name="Zeng Q."/>
            <person name="Koehrsen M."/>
            <person name="Alvarado L."/>
            <person name="Berlin A."/>
            <person name="Chapman S.B."/>
            <person name="Chen Z."/>
            <person name="Freedman E."/>
            <person name="Gellesch M."/>
            <person name="Goldberg J."/>
            <person name="Griggs A."/>
            <person name="Gujja S."/>
            <person name="Heilman E.R."/>
            <person name="Heiman D."/>
            <person name="Hepburn T."/>
            <person name="Howarth C."/>
            <person name="Jen D."/>
            <person name="Larson L."/>
            <person name="Mehta T."/>
            <person name="Neiman D."/>
            <person name="Pearson M."/>
            <person name="Roberts A."/>
            <person name="Saif S."/>
            <person name="Shea T."/>
            <person name="Shenoy N."/>
            <person name="Sisk P."/>
            <person name="Stolte C."/>
            <person name="Sykes S."/>
            <person name="Walk T."/>
            <person name="White J."/>
            <person name="Yandava C."/>
            <person name="Haas B."/>
            <person name="Nusbaum C."/>
            <person name="Birren B."/>
        </authorList>
    </citation>
    <scope>NUCLEOTIDE SEQUENCE</scope>
    <source>
        <strain evidence="2">ATCC 64411</strain>
    </source>
</reference>
<evidence type="ECO:0000313" key="4">
    <source>
        <dbReference type="Proteomes" id="UP000011715"/>
    </source>
</evidence>
<evidence type="ECO:0008006" key="5">
    <source>
        <dbReference type="Google" id="ProtNLM"/>
    </source>
</evidence>
<dbReference type="EMBL" id="ADBL01000535">
    <property type="status" value="NOT_ANNOTATED_CDS"/>
    <property type="molecule type" value="Genomic_DNA"/>
</dbReference>
<evidence type="ECO:0000256" key="1">
    <source>
        <dbReference type="SAM" id="MobiDB-lite"/>
    </source>
</evidence>
<proteinExistence type="predicted"/>
<dbReference type="STRING" id="644358.A0A0C4DQG7"/>
<dbReference type="EMBL" id="GL876967">
    <property type="protein sequence ID" value="KLU83040.1"/>
    <property type="molecule type" value="Genomic_DNA"/>
</dbReference>
<dbReference type="InterPro" id="IPR028241">
    <property type="entry name" value="RAVE2/Rogdi"/>
</dbReference>
<dbReference type="AlphaFoldDB" id="A0A0C4DQG7"/>
<organism evidence="3 4">
    <name type="scientific">Magnaporthiopsis poae (strain ATCC 64411 / 73-15)</name>
    <name type="common">Kentucky bluegrass fungus</name>
    <name type="synonym">Magnaporthe poae</name>
    <dbReference type="NCBI Taxonomy" id="644358"/>
    <lineage>
        <taxon>Eukaryota</taxon>
        <taxon>Fungi</taxon>
        <taxon>Dikarya</taxon>
        <taxon>Ascomycota</taxon>
        <taxon>Pezizomycotina</taxon>
        <taxon>Sordariomycetes</taxon>
        <taxon>Sordariomycetidae</taxon>
        <taxon>Magnaporthales</taxon>
        <taxon>Magnaporthaceae</taxon>
        <taxon>Magnaporthiopsis</taxon>
    </lineage>
</organism>
<dbReference type="PANTHER" id="PTHR13618:SF1">
    <property type="entry name" value="PROTEIN ROGDI HOMOLOG"/>
    <property type="match status" value="1"/>
</dbReference>
<dbReference type="EnsemblFungi" id="MAPG_02107T0">
    <property type="protein sequence ID" value="MAPG_02107T0"/>
    <property type="gene ID" value="MAPG_02107"/>
</dbReference>
<evidence type="ECO:0000313" key="3">
    <source>
        <dbReference type="EnsemblFungi" id="MAPG_02107T0"/>
    </source>
</evidence>
<protein>
    <recommendedName>
        <fullName evidence="5">37S ribosomal protein Rsm22</fullName>
    </recommendedName>
</protein>
<evidence type="ECO:0000313" key="2">
    <source>
        <dbReference type="EMBL" id="KLU83040.1"/>
    </source>
</evidence>
<gene>
    <name evidence="2" type="ORF">MAPG_02107</name>
</gene>
<dbReference type="GO" id="GO:0043291">
    <property type="term" value="C:RAVE complex"/>
    <property type="evidence" value="ECO:0007669"/>
    <property type="project" value="TreeGrafter"/>
</dbReference>
<dbReference type="Proteomes" id="UP000011715">
    <property type="component" value="Unassembled WGS sequence"/>
</dbReference>
<feature type="region of interest" description="Disordered" evidence="1">
    <location>
        <begin position="120"/>
        <end position="142"/>
    </location>
</feature>
<sequence length="224" mass="24016">MLIDVATGLKRRELEWLLDELHATLKNLKHGLEDCYALLAPIDPGSTLVVSTPRNEAVKGHITRVGTRIVKGTLSLRLRTIPPQTLSLDPDHPIHLAPLTHLHGLLTDALDVLTQTLAHLPEPAPPRTSDSQSTRTDDDGYNYYDYPTARSPNPGAAAFLLGGGGNGGSGAKKGPAQVYVREKIRVESADPSLLSLSAKLGALSNTLGIARRNLAAVMGEEMEE</sequence>
<reference evidence="4" key="2">
    <citation type="submission" date="2010-05" db="EMBL/GenBank/DDBJ databases">
        <title>The genome sequence of Magnaporthe poae strain ATCC 64411.</title>
        <authorList>
            <person name="Ma L.-J."/>
            <person name="Dead R."/>
            <person name="Young S."/>
            <person name="Zeng Q."/>
            <person name="Koehrsen M."/>
            <person name="Alvarado L."/>
            <person name="Berlin A."/>
            <person name="Chapman S.B."/>
            <person name="Chen Z."/>
            <person name="Freedman E."/>
            <person name="Gellesch M."/>
            <person name="Goldberg J."/>
            <person name="Griggs A."/>
            <person name="Gujja S."/>
            <person name="Heilman E.R."/>
            <person name="Heiman D."/>
            <person name="Hepburn T."/>
            <person name="Howarth C."/>
            <person name="Jen D."/>
            <person name="Larson L."/>
            <person name="Mehta T."/>
            <person name="Neiman D."/>
            <person name="Pearson M."/>
            <person name="Roberts A."/>
            <person name="Saif S."/>
            <person name="Shea T."/>
            <person name="Shenoy N."/>
            <person name="Sisk P."/>
            <person name="Stolte C."/>
            <person name="Sykes S."/>
            <person name="Walk T."/>
            <person name="White J."/>
            <person name="Yandava C."/>
            <person name="Haas B."/>
            <person name="Nusbaum C."/>
            <person name="Birren B."/>
        </authorList>
    </citation>
    <scope>NUCLEOTIDE SEQUENCE [LARGE SCALE GENOMIC DNA]</scope>
    <source>
        <strain evidence="4">ATCC 64411 / 73-15</strain>
    </source>
</reference>
<reference evidence="2" key="3">
    <citation type="submission" date="2011-03" db="EMBL/GenBank/DDBJ databases">
        <title>Annotation of Magnaporthe poae ATCC 64411.</title>
        <authorList>
            <person name="Ma L.-J."/>
            <person name="Dead R."/>
            <person name="Young S.K."/>
            <person name="Zeng Q."/>
            <person name="Gargeya S."/>
            <person name="Fitzgerald M."/>
            <person name="Haas B."/>
            <person name="Abouelleil A."/>
            <person name="Alvarado L."/>
            <person name="Arachchi H.M."/>
            <person name="Berlin A."/>
            <person name="Brown A."/>
            <person name="Chapman S.B."/>
            <person name="Chen Z."/>
            <person name="Dunbar C."/>
            <person name="Freedman E."/>
            <person name="Gearin G."/>
            <person name="Gellesch M."/>
            <person name="Goldberg J."/>
            <person name="Griggs A."/>
            <person name="Gujja S."/>
            <person name="Heiman D."/>
            <person name="Howarth C."/>
            <person name="Larson L."/>
            <person name="Lui A."/>
            <person name="MacDonald P.J.P."/>
            <person name="Mehta T."/>
            <person name="Montmayeur A."/>
            <person name="Murphy C."/>
            <person name="Neiman D."/>
            <person name="Pearson M."/>
            <person name="Priest M."/>
            <person name="Roberts A."/>
            <person name="Saif S."/>
            <person name="Shea T."/>
            <person name="Shenoy N."/>
            <person name="Sisk P."/>
            <person name="Stolte C."/>
            <person name="Sykes S."/>
            <person name="Yandava C."/>
            <person name="Wortman J."/>
            <person name="Nusbaum C."/>
            <person name="Birren B."/>
        </authorList>
    </citation>
    <scope>NUCLEOTIDE SEQUENCE</scope>
    <source>
        <strain evidence="2">ATCC 64411</strain>
    </source>
</reference>
<keyword evidence="4" id="KW-1185">Reference proteome</keyword>
<dbReference type="OrthoDB" id="66510at2759"/>
<name>A0A0C4DQG7_MAGP6</name>
<dbReference type="VEuPathDB" id="FungiDB:MAPG_02107"/>
<dbReference type="PANTHER" id="PTHR13618">
    <property type="entry name" value="LEUCINE ZIPPER CONTAINING TRANSCRIPTION FACTOR LZF1"/>
    <property type="match status" value="1"/>
</dbReference>